<dbReference type="SUPFAM" id="SSF55681">
    <property type="entry name" value="Class II aaRS and biotin synthetases"/>
    <property type="match status" value="1"/>
</dbReference>
<dbReference type="PROSITE" id="PS51733">
    <property type="entry name" value="BPL_LPL_CATALYTIC"/>
    <property type="match status" value="1"/>
</dbReference>
<dbReference type="RefSeq" id="WP_378969062.1">
    <property type="nucleotide sequence ID" value="NZ_JBHTBJ010000010.1"/>
</dbReference>
<dbReference type="InterPro" id="IPR004408">
    <property type="entry name" value="Biotin_CoA_COase_ligase"/>
</dbReference>
<evidence type="ECO:0000256" key="2">
    <source>
        <dbReference type="ARBA" id="ARBA00023267"/>
    </source>
</evidence>
<dbReference type="NCBIfam" id="TIGR00121">
    <property type="entry name" value="birA_ligase"/>
    <property type="match status" value="1"/>
</dbReference>
<sequence length="297" mass="30739">MPASPYTDLDRPPLSSRGLERALVTPRSLWTKIDIRAETGSTNADAAAAALRGEPEGLVVVAEQQTAGRGRRDRRWTSPPRAGLTLSVLLRPGAADSERGWPAAPTGGYGWLPLLAGVALVEAVRRVAEVEAALKWPNDLLVGDGKCAGILAEVSGDAVIVGIGLNVTTRAEELPATSGPPPSAGLPATGGLPATSLRLAGAAATDRDPILRALLRGIAGWYGGWREAGGDAELSGLLAAYRRECATIGRRVRALLPGGGEITGEATDVDNDGQLVVIRTADATVHRVSAGDVLHVR</sequence>
<organism evidence="5 6">
    <name type="scientific">Paractinoplanes rhizophilus</name>
    <dbReference type="NCBI Taxonomy" id="1416877"/>
    <lineage>
        <taxon>Bacteria</taxon>
        <taxon>Bacillati</taxon>
        <taxon>Actinomycetota</taxon>
        <taxon>Actinomycetes</taxon>
        <taxon>Micromonosporales</taxon>
        <taxon>Micromonosporaceae</taxon>
        <taxon>Paractinoplanes</taxon>
    </lineage>
</organism>
<keyword evidence="6" id="KW-1185">Reference proteome</keyword>
<dbReference type="PANTHER" id="PTHR12835:SF5">
    <property type="entry name" value="BIOTIN--PROTEIN LIGASE"/>
    <property type="match status" value="1"/>
</dbReference>
<evidence type="ECO:0000313" key="5">
    <source>
        <dbReference type="EMBL" id="MFC7275682.1"/>
    </source>
</evidence>
<dbReference type="Proteomes" id="UP001596548">
    <property type="component" value="Unassembled WGS sequence"/>
</dbReference>
<keyword evidence="1 5" id="KW-0436">Ligase</keyword>
<dbReference type="InterPro" id="IPR045864">
    <property type="entry name" value="aa-tRNA-synth_II/BPL/LPL"/>
</dbReference>
<dbReference type="EC" id="6.3.4.15" evidence="3"/>
<evidence type="ECO:0000256" key="3">
    <source>
        <dbReference type="ARBA" id="ARBA00024227"/>
    </source>
</evidence>
<proteinExistence type="predicted"/>
<name>A0ABW2HR42_9ACTN</name>
<protein>
    <recommendedName>
        <fullName evidence="3">biotin--[biotin carboxyl-carrier protein] ligase</fullName>
        <ecNumber evidence="3">6.3.4.15</ecNumber>
    </recommendedName>
</protein>
<dbReference type="Gene3D" id="2.30.30.100">
    <property type="match status" value="1"/>
</dbReference>
<dbReference type="InterPro" id="IPR004143">
    <property type="entry name" value="BPL_LPL_catalytic"/>
</dbReference>
<dbReference type="GO" id="GO:0004077">
    <property type="term" value="F:biotin--[biotin carboxyl-carrier protein] ligase activity"/>
    <property type="evidence" value="ECO:0007669"/>
    <property type="project" value="UniProtKB-EC"/>
</dbReference>
<dbReference type="InterPro" id="IPR003142">
    <property type="entry name" value="BPL_C"/>
</dbReference>
<reference evidence="6" key="1">
    <citation type="journal article" date="2019" name="Int. J. Syst. Evol. Microbiol.">
        <title>The Global Catalogue of Microorganisms (GCM) 10K type strain sequencing project: providing services to taxonomists for standard genome sequencing and annotation.</title>
        <authorList>
            <consortium name="The Broad Institute Genomics Platform"/>
            <consortium name="The Broad Institute Genome Sequencing Center for Infectious Disease"/>
            <person name="Wu L."/>
            <person name="Ma J."/>
        </authorList>
    </citation>
    <scope>NUCLEOTIDE SEQUENCE [LARGE SCALE GENOMIC DNA]</scope>
    <source>
        <strain evidence="6">XZYJT-10</strain>
    </source>
</reference>
<keyword evidence="2" id="KW-0092">Biotin</keyword>
<evidence type="ECO:0000259" key="4">
    <source>
        <dbReference type="PROSITE" id="PS51733"/>
    </source>
</evidence>
<dbReference type="Pfam" id="PF03099">
    <property type="entry name" value="BPL_LplA_LipB"/>
    <property type="match status" value="1"/>
</dbReference>
<evidence type="ECO:0000313" key="6">
    <source>
        <dbReference type="Proteomes" id="UP001596548"/>
    </source>
</evidence>
<dbReference type="Pfam" id="PF02237">
    <property type="entry name" value="BPL_C"/>
    <property type="match status" value="1"/>
</dbReference>
<evidence type="ECO:0000256" key="1">
    <source>
        <dbReference type="ARBA" id="ARBA00022598"/>
    </source>
</evidence>
<dbReference type="EMBL" id="JBHTBJ010000010">
    <property type="protein sequence ID" value="MFC7275682.1"/>
    <property type="molecule type" value="Genomic_DNA"/>
</dbReference>
<dbReference type="Gene3D" id="3.30.930.10">
    <property type="entry name" value="Bira Bifunctional Protein, Domain 2"/>
    <property type="match status" value="1"/>
</dbReference>
<dbReference type="CDD" id="cd16442">
    <property type="entry name" value="BPL"/>
    <property type="match status" value="1"/>
</dbReference>
<dbReference type="PANTHER" id="PTHR12835">
    <property type="entry name" value="BIOTIN PROTEIN LIGASE"/>
    <property type="match status" value="1"/>
</dbReference>
<accession>A0ABW2HR42</accession>
<feature type="domain" description="BPL/LPL catalytic" evidence="4">
    <location>
        <begin position="23"/>
        <end position="226"/>
    </location>
</feature>
<comment type="caution">
    <text evidence="5">The sequence shown here is derived from an EMBL/GenBank/DDBJ whole genome shotgun (WGS) entry which is preliminary data.</text>
</comment>
<gene>
    <name evidence="5" type="ORF">ACFQS1_16965</name>
</gene>